<evidence type="ECO:0008006" key="4">
    <source>
        <dbReference type="Google" id="ProtNLM"/>
    </source>
</evidence>
<dbReference type="AlphaFoldDB" id="A0A7W3QRN5"/>
<dbReference type="InterPro" id="IPR053842">
    <property type="entry name" value="NikA-like"/>
</dbReference>
<comment type="caution">
    <text evidence="2">The sequence shown here is derived from an EMBL/GenBank/DDBJ whole genome shotgun (WGS) entry which is preliminary data.</text>
</comment>
<organism evidence="2 3">
    <name type="scientific">Actinomadura namibiensis</name>
    <dbReference type="NCBI Taxonomy" id="182080"/>
    <lineage>
        <taxon>Bacteria</taxon>
        <taxon>Bacillati</taxon>
        <taxon>Actinomycetota</taxon>
        <taxon>Actinomycetes</taxon>
        <taxon>Streptosporangiales</taxon>
        <taxon>Thermomonosporaceae</taxon>
        <taxon>Actinomadura</taxon>
    </lineage>
</organism>
<dbReference type="Pfam" id="PF21983">
    <property type="entry name" value="NikA-like"/>
    <property type="match status" value="1"/>
</dbReference>
<feature type="compositionally biased region" description="Basic and acidic residues" evidence="1">
    <location>
        <begin position="1"/>
        <end position="10"/>
    </location>
</feature>
<keyword evidence="3" id="KW-1185">Reference proteome</keyword>
<protein>
    <recommendedName>
        <fullName evidence="4">Mobilization protein</fullName>
    </recommendedName>
</protein>
<feature type="region of interest" description="Disordered" evidence="1">
    <location>
        <begin position="1"/>
        <end position="38"/>
    </location>
</feature>
<name>A0A7W3QRN5_ACTNM</name>
<accession>A0A7W3QRN5</accession>
<evidence type="ECO:0000313" key="3">
    <source>
        <dbReference type="Proteomes" id="UP000572680"/>
    </source>
</evidence>
<feature type="compositionally biased region" description="Basic residues" evidence="1">
    <location>
        <begin position="22"/>
        <end position="38"/>
    </location>
</feature>
<dbReference type="EMBL" id="JACJIA010000016">
    <property type="protein sequence ID" value="MBA8956563.1"/>
    <property type="molecule type" value="Genomic_DNA"/>
</dbReference>
<dbReference type="RefSeq" id="WP_182848463.1">
    <property type="nucleotide sequence ID" value="NZ_BAAALP010000060.1"/>
</dbReference>
<dbReference type="Proteomes" id="UP000572680">
    <property type="component" value="Unassembled WGS sequence"/>
</dbReference>
<sequence length="155" mass="17376">MNRIERDPKKGQAVSDDEFHKKATGKRRPTDRNRRRHLTPRRRKLVSLSFSDEEYAVLTAAARRERLATGAYIARAALAASRETPQQGQTELRELLSELMRASGQARRLGVNLNQAVAALHAGELTEQLRAYAQACARTVDKLDAAADEVCRRLP</sequence>
<evidence type="ECO:0000256" key="1">
    <source>
        <dbReference type="SAM" id="MobiDB-lite"/>
    </source>
</evidence>
<evidence type="ECO:0000313" key="2">
    <source>
        <dbReference type="EMBL" id="MBA8956563.1"/>
    </source>
</evidence>
<reference evidence="2 3" key="1">
    <citation type="submission" date="2020-08" db="EMBL/GenBank/DDBJ databases">
        <title>Genomic Encyclopedia of Type Strains, Phase IV (KMG-IV): sequencing the most valuable type-strain genomes for metagenomic binning, comparative biology and taxonomic classification.</title>
        <authorList>
            <person name="Goeker M."/>
        </authorList>
    </citation>
    <scope>NUCLEOTIDE SEQUENCE [LARGE SCALE GENOMIC DNA]</scope>
    <source>
        <strain evidence="2 3">DSM 44197</strain>
    </source>
</reference>
<gene>
    <name evidence="2" type="ORF">HNR61_008246</name>
</gene>
<proteinExistence type="predicted"/>